<dbReference type="Gene3D" id="3.90.105.50">
    <property type="match status" value="1"/>
</dbReference>
<dbReference type="Pfam" id="PF12728">
    <property type="entry name" value="HTH_17"/>
    <property type="match status" value="1"/>
</dbReference>
<organism evidence="2 3">
    <name type="scientific">Breznakibacter xylanolyticus</name>
    <dbReference type="NCBI Taxonomy" id="990"/>
    <lineage>
        <taxon>Bacteria</taxon>
        <taxon>Pseudomonadati</taxon>
        <taxon>Bacteroidota</taxon>
        <taxon>Bacteroidia</taxon>
        <taxon>Marinilabiliales</taxon>
        <taxon>Marinilabiliaceae</taxon>
        <taxon>Breznakibacter</taxon>
    </lineage>
</organism>
<reference evidence="2 3" key="1">
    <citation type="submission" date="2018-06" db="EMBL/GenBank/DDBJ databases">
        <title>Genomic Encyclopedia of Archaeal and Bacterial Type Strains, Phase II (KMG-II): from individual species to whole genera.</title>
        <authorList>
            <person name="Goeker M."/>
        </authorList>
    </citation>
    <scope>NUCLEOTIDE SEQUENCE [LARGE SCALE GENOMIC DNA]</scope>
    <source>
        <strain evidence="2 3">DSM 6779</strain>
    </source>
</reference>
<dbReference type="InterPro" id="IPR010093">
    <property type="entry name" value="SinI_DNA-bd"/>
</dbReference>
<evidence type="ECO:0000313" key="3">
    <source>
        <dbReference type="Proteomes" id="UP000249239"/>
    </source>
</evidence>
<dbReference type="Proteomes" id="UP000249239">
    <property type="component" value="Unassembled WGS sequence"/>
</dbReference>
<accession>A0A2W7P9H4</accession>
<dbReference type="AlphaFoldDB" id="A0A2W7P9H4"/>
<protein>
    <submittedName>
        <fullName evidence="2">AlpA family transcriptional regulator</fullName>
    </submittedName>
</protein>
<name>A0A2W7P9H4_9BACT</name>
<dbReference type="GO" id="GO:0003677">
    <property type="term" value="F:DNA binding"/>
    <property type="evidence" value="ECO:0007669"/>
    <property type="project" value="InterPro"/>
</dbReference>
<dbReference type="RefSeq" id="WP_170124200.1">
    <property type="nucleotide sequence ID" value="NZ_QKZK01000003.1"/>
</dbReference>
<evidence type="ECO:0000313" key="2">
    <source>
        <dbReference type="EMBL" id="PZX20002.1"/>
    </source>
</evidence>
<gene>
    <name evidence="2" type="ORF">LX69_00452</name>
</gene>
<keyword evidence="3" id="KW-1185">Reference proteome</keyword>
<proteinExistence type="predicted"/>
<dbReference type="InterPro" id="IPR041657">
    <property type="entry name" value="HTH_17"/>
</dbReference>
<dbReference type="NCBIfam" id="TIGR01764">
    <property type="entry name" value="excise"/>
    <property type="match status" value="1"/>
</dbReference>
<comment type="caution">
    <text evidence="2">The sequence shown here is derived from an EMBL/GenBank/DDBJ whole genome shotgun (WGS) entry which is preliminary data.</text>
</comment>
<dbReference type="InterPro" id="IPR038148">
    <property type="entry name" value="Tn1545/Tn916_Xis"/>
</dbReference>
<evidence type="ECO:0000259" key="1">
    <source>
        <dbReference type="Pfam" id="PF12728"/>
    </source>
</evidence>
<dbReference type="EMBL" id="QKZK01000003">
    <property type="protein sequence ID" value="PZX20002.1"/>
    <property type="molecule type" value="Genomic_DNA"/>
</dbReference>
<feature type="domain" description="Helix-turn-helix" evidence="1">
    <location>
        <begin position="26"/>
        <end position="72"/>
    </location>
</feature>
<sequence>MEELKRIEQKVDNLMLALQIHQKSILTVSEASVYTGFSISFLYKLIHFNKIQYHKPSGRKVFFKRTELDAFLLDGAVDTSVKHEHEIAKRISKSNRHKVNIR</sequence>